<evidence type="ECO:0000313" key="1">
    <source>
        <dbReference type="EMBL" id="PQJ76514.1"/>
    </source>
</evidence>
<comment type="caution">
    <text evidence="1">The sequence shown here is derived from an EMBL/GenBank/DDBJ whole genome shotgun (WGS) entry which is preliminary data.</text>
</comment>
<organism evidence="1 2">
    <name type="scientific">Polaribacter glomeratus</name>
    <dbReference type="NCBI Taxonomy" id="102"/>
    <lineage>
        <taxon>Bacteria</taxon>
        <taxon>Pseudomonadati</taxon>
        <taxon>Bacteroidota</taxon>
        <taxon>Flavobacteriia</taxon>
        <taxon>Flavobacteriales</taxon>
        <taxon>Flavobacteriaceae</taxon>
    </lineage>
</organism>
<dbReference type="RefSeq" id="WP_105021824.1">
    <property type="nucleotide sequence ID" value="NZ_MSCM01000002.1"/>
</dbReference>
<dbReference type="PROSITE" id="PS51257">
    <property type="entry name" value="PROKAR_LIPOPROTEIN"/>
    <property type="match status" value="1"/>
</dbReference>
<sequence length="202" mass="22806">MKQILYVLLALIVTSCASIPKESVNLMEVVIIQNQKAYDLNVVLINKLYKAKKEDVDIFIDGDYTSEIWKQFKALIPAGVDIQSNMSSIIPSLSKQINVQRNEMKSVLETARLETQEIILKDFKIQSEASKEVKNLLISASKVNENRLQILQDYSNRFKLGLDINELELSIDGFLNSAGNAGADIEKLGQEFLTKLNQLKKK</sequence>
<reference evidence="1 2" key="1">
    <citation type="submission" date="2016-12" db="EMBL/GenBank/DDBJ databases">
        <title>Trade-off between light-utilization and light-protection in marine flavobacteria.</title>
        <authorList>
            <person name="Kumagai Y."/>
            <person name="Yoshizawa S."/>
            <person name="Kogure K."/>
            <person name="Iwasaki W."/>
        </authorList>
    </citation>
    <scope>NUCLEOTIDE SEQUENCE [LARGE SCALE GENOMIC DNA]</scope>
    <source>
        <strain evidence="1 2">ATCC 43844</strain>
    </source>
</reference>
<dbReference type="AlphaFoldDB" id="A0A2S7WFY3"/>
<keyword evidence="2" id="KW-1185">Reference proteome</keyword>
<dbReference type="OrthoDB" id="1187891at2"/>
<accession>A0A2S7WFY3</accession>
<proteinExistence type="predicted"/>
<protein>
    <recommendedName>
        <fullName evidence="3">Lipoprotein</fullName>
    </recommendedName>
</protein>
<dbReference type="Proteomes" id="UP000239068">
    <property type="component" value="Unassembled WGS sequence"/>
</dbReference>
<gene>
    <name evidence="1" type="ORF">BTO16_11455</name>
</gene>
<evidence type="ECO:0000313" key="2">
    <source>
        <dbReference type="Proteomes" id="UP000239068"/>
    </source>
</evidence>
<dbReference type="EMBL" id="MSCM01000002">
    <property type="protein sequence ID" value="PQJ76514.1"/>
    <property type="molecule type" value="Genomic_DNA"/>
</dbReference>
<name>A0A2S7WFY3_9FLAO</name>
<evidence type="ECO:0008006" key="3">
    <source>
        <dbReference type="Google" id="ProtNLM"/>
    </source>
</evidence>